<evidence type="ECO:0000256" key="2">
    <source>
        <dbReference type="SAM" id="SignalP"/>
    </source>
</evidence>
<dbReference type="STRING" id="391936.S7S_07940"/>
<dbReference type="EMBL" id="CP004387">
    <property type="protein sequence ID" value="AJD48004.1"/>
    <property type="molecule type" value="Genomic_DNA"/>
</dbReference>
<name>A0A0B4XIG4_9GAMM</name>
<keyword evidence="2" id="KW-0732">Signal</keyword>
<feature type="region of interest" description="Disordered" evidence="1">
    <location>
        <begin position="27"/>
        <end position="72"/>
    </location>
</feature>
<feature type="signal peptide" evidence="2">
    <location>
        <begin position="1"/>
        <end position="23"/>
    </location>
</feature>
<dbReference type="HOGENOM" id="CLU_1425272_0_0_6"/>
<dbReference type="Proteomes" id="UP000006764">
    <property type="component" value="Chromosome"/>
</dbReference>
<reference evidence="4 5" key="1">
    <citation type="journal article" date="2012" name="J. Bacteriol.">
        <title>Genome sequence of an alkane-degrading bacterium, Alcanivorax pacificus type strain W11-5, isolated from deep sea sediment.</title>
        <authorList>
            <person name="Lai Q."/>
            <person name="Shao Z."/>
        </authorList>
    </citation>
    <scope>NUCLEOTIDE SEQUENCE [LARGE SCALE GENOMIC DNA]</scope>
    <source>
        <strain evidence="4 5">W11-5</strain>
    </source>
</reference>
<feature type="chain" id="PRO_5002098835" description="DUF4399 domain-containing protein" evidence="2">
    <location>
        <begin position="24"/>
        <end position="190"/>
    </location>
</feature>
<proteinExistence type="predicted"/>
<evidence type="ECO:0000259" key="3">
    <source>
        <dbReference type="Pfam" id="PF14347"/>
    </source>
</evidence>
<organism evidence="4 5">
    <name type="scientific">Isoalcanivorax pacificus W11-5</name>
    <dbReference type="NCBI Taxonomy" id="391936"/>
    <lineage>
        <taxon>Bacteria</taxon>
        <taxon>Pseudomonadati</taxon>
        <taxon>Pseudomonadota</taxon>
        <taxon>Gammaproteobacteria</taxon>
        <taxon>Oceanospirillales</taxon>
        <taxon>Alcanivoracaceae</taxon>
        <taxon>Isoalcanivorax</taxon>
    </lineage>
</organism>
<sequence>MNARYTFPLMSPLLLALAGGALFLQGCSESPEPPKPRQETAQPAAPAPEAAPEQDAHAHHDTEQASKLPRSTAPAGARVFFVEPADGATVSSPLTVRFGLEGMNVVPAGTEQPDSGHHHLLIDVTELPPMDFPLPATEQIVHFGGGQTETTLELPPGEHTLQLVLGDHFHIPHNPPVMSEKITITVQDVE</sequence>
<protein>
    <recommendedName>
        <fullName evidence="3">DUF4399 domain-containing protein</fullName>
    </recommendedName>
</protein>
<evidence type="ECO:0000256" key="1">
    <source>
        <dbReference type="SAM" id="MobiDB-lite"/>
    </source>
</evidence>
<accession>A0A0B4XIG4</accession>
<gene>
    <name evidence="4" type="ORF">S7S_07940</name>
</gene>
<keyword evidence="5" id="KW-1185">Reference proteome</keyword>
<dbReference type="PROSITE" id="PS51257">
    <property type="entry name" value="PROKAR_LIPOPROTEIN"/>
    <property type="match status" value="1"/>
</dbReference>
<feature type="compositionally biased region" description="Basic and acidic residues" evidence="1">
    <location>
        <begin position="54"/>
        <end position="64"/>
    </location>
</feature>
<dbReference type="InterPro" id="IPR025512">
    <property type="entry name" value="DUF4399"/>
</dbReference>
<dbReference type="AlphaFoldDB" id="A0A0B4XIG4"/>
<feature type="domain" description="DUF4399" evidence="3">
    <location>
        <begin position="96"/>
        <end position="187"/>
    </location>
</feature>
<feature type="compositionally biased region" description="Low complexity" evidence="1">
    <location>
        <begin position="41"/>
        <end position="53"/>
    </location>
</feature>
<dbReference type="RefSeq" id="WP_008735819.1">
    <property type="nucleotide sequence ID" value="NZ_CP004387.1"/>
</dbReference>
<dbReference type="Pfam" id="PF14347">
    <property type="entry name" value="DUF4399"/>
    <property type="match status" value="1"/>
</dbReference>
<evidence type="ECO:0000313" key="5">
    <source>
        <dbReference type="Proteomes" id="UP000006764"/>
    </source>
</evidence>
<evidence type="ECO:0000313" key="4">
    <source>
        <dbReference type="EMBL" id="AJD48004.1"/>
    </source>
</evidence>
<dbReference type="KEGG" id="apac:S7S_07940"/>